<dbReference type="PANTHER" id="PTHR34227">
    <property type="entry name" value="CHAPERONE PROTEIN YCDY"/>
    <property type="match status" value="1"/>
</dbReference>
<dbReference type="InterPro" id="IPR026269">
    <property type="entry name" value="DmsD-type"/>
</dbReference>
<evidence type="ECO:0000256" key="1">
    <source>
        <dbReference type="ARBA" id="ARBA00023186"/>
    </source>
</evidence>
<sequence>MLAIVPRILGSLFYYSPQSEPAQYALHDLPQLAHYFSWSDPKVIETVCHHLPEPHPERFSVLFEGLGDMPAPPWGSVYLDHEHIVMGESTLAYRQFLQRHGLAVQLARQEPEDQFGLMLLALAHFLEQGQESAVIELLTDHLFPWATLYLQRLKSACDEDDFYYSLAVLAEYFLAELSSDNSE</sequence>
<comment type="caution">
    <text evidence="2">The sequence shown here is derived from an EMBL/GenBank/DDBJ whole genome shotgun (WGS) entry which is preliminary data.</text>
</comment>
<dbReference type="Gene3D" id="1.10.3480.10">
    <property type="entry name" value="TorD-like"/>
    <property type="match status" value="1"/>
</dbReference>
<evidence type="ECO:0000313" key="3">
    <source>
        <dbReference type="Proteomes" id="UP000615796"/>
    </source>
</evidence>
<keyword evidence="3" id="KW-1185">Reference proteome</keyword>
<dbReference type="Pfam" id="PF02613">
    <property type="entry name" value="Nitrate_red_del"/>
    <property type="match status" value="1"/>
</dbReference>
<reference evidence="2" key="1">
    <citation type="submission" date="2020-08" db="EMBL/GenBank/DDBJ databases">
        <title>Genome Sequencing and Pan-Genome Analysis of Migratory bird Vibrio Strains, Inner Mongolia.</title>
        <authorList>
            <person name="Zheng L."/>
        </authorList>
    </citation>
    <scope>NUCLEOTIDE SEQUENCE</scope>
    <source>
        <strain evidence="2">M13F</strain>
    </source>
</reference>
<dbReference type="AlphaFoldDB" id="A0A9X0R5V9"/>
<dbReference type="PIRSF" id="PIRSF004690">
    <property type="entry name" value="DmsD"/>
    <property type="match status" value="1"/>
</dbReference>
<dbReference type="InterPro" id="IPR020945">
    <property type="entry name" value="DMSO/NO3_reduct_chaperone"/>
</dbReference>
<accession>A0A9X0R5V9</accession>
<name>A0A9X0R5V9_VIBME</name>
<dbReference type="InterPro" id="IPR036411">
    <property type="entry name" value="TorD-like_sf"/>
</dbReference>
<keyword evidence="1" id="KW-0143">Chaperone</keyword>
<evidence type="ECO:0000313" key="2">
    <source>
        <dbReference type="EMBL" id="MBC5849458.1"/>
    </source>
</evidence>
<dbReference type="Proteomes" id="UP000615796">
    <property type="component" value="Unassembled WGS sequence"/>
</dbReference>
<protein>
    <submittedName>
        <fullName evidence="2">Molecular chaperone TorD family protein</fullName>
    </submittedName>
</protein>
<gene>
    <name evidence="2" type="ORF">H8Q88_00565</name>
</gene>
<dbReference type="RefSeq" id="WP_187025021.1">
    <property type="nucleotide sequence ID" value="NZ_JACRUP010000001.1"/>
</dbReference>
<dbReference type="EMBL" id="JACRUP010000001">
    <property type="protein sequence ID" value="MBC5849458.1"/>
    <property type="molecule type" value="Genomic_DNA"/>
</dbReference>
<dbReference type="PANTHER" id="PTHR34227:SF13">
    <property type="entry name" value="TAT PROOFREADING CHAPERONE DMSD-RELATED"/>
    <property type="match status" value="1"/>
</dbReference>
<dbReference type="InterPro" id="IPR050289">
    <property type="entry name" value="TorD/DmsD_chaperones"/>
</dbReference>
<organism evidence="2 3">
    <name type="scientific">Vibrio metschnikovii</name>
    <dbReference type="NCBI Taxonomy" id="28172"/>
    <lineage>
        <taxon>Bacteria</taxon>
        <taxon>Pseudomonadati</taxon>
        <taxon>Pseudomonadota</taxon>
        <taxon>Gammaproteobacteria</taxon>
        <taxon>Vibrionales</taxon>
        <taxon>Vibrionaceae</taxon>
        <taxon>Vibrio</taxon>
    </lineage>
</organism>
<dbReference type="SUPFAM" id="SSF89155">
    <property type="entry name" value="TorD-like"/>
    <property type="match status" value="1"/>
</dbReference>
<proteinExistence type="predicted"/>